<evidence type="ECO:0000256" key="1">
    <source>
        <dbReference type="ARBA" id="ARBA00004141"/>
    </source>
</evidence>
<gene>
    <name evidence="6" type="ORF">SDC9_04201</name>
</gene>
<feature type="transmembrane region" description="Helical" evidence="5">
    <location>
        <begin position="66"/>
        <end position="93"/>
    </location>
</feature>
<name>A0A644SVE0_9ZZZZ</name>
<feature type="transmembrane region" description="Helical" evidence="5">
    <location>
        <begin position="418"/>
        <end position="436"/>
    </location>
</feature>
<organism evidence="6">
    <name type="scientific">bioreactor metagenome</name>
    <dbReference type="NCBI Taxonomy" id="1076179"/>
    <lineage>
        <taxon>unclassified sequences</taxon>
        <taxon>metagenomes</taxon>
        <taxon>ecological metagenomes</taxon>
    </lineage>
</organism>
<evidence type="ECO:0000313" key="6">
    <source>
        <dbReference type="EMBL" id="MPL58659.1"/>
    </source>
</evidence>
<comment type="caution">
    <text evidence="6">The sequence shown here is derived from an EMBL/GenBank/DDBJ whole genome shotgun (WGS) entry which is preliminary data.</text>
</comment>
<feature type="transmembrane region" description="Helical" evidence="5">
    <location>
        <begin position="149"/>
        <end position="168"/>
    </location>
</feature>
<evidence type="ECO:0000256" key="2">
    <source>
        <dbReference type="ARBA" id="ARBA00022692"/>
    </source>
</evidence>
<dbReference type="PANTHER" id="PTHR47704">
    <property type="entry name" value="POTASSIUM TRANSPORTER KIMA"/>
    <property type="match status" value="1"/>
</dbReference>
<keyword evidence="2 5" id="KW-0812">Transmembrane</keyword>
<dbReference type="Pfam" id="PF13520">
    <property type="entry name" value="AA_permease_2"/>
    <property type="match status" value="1"/>
</dbReference>
<feature type="transmembrane region" description="Helical" evidence="5">
    <location>
        <begin position="180"/>
        <end position="200"/>
    </location>
</feature>
<feature type="transmembrane region" description="Helical" evidence="5">
    <location>
        <begin position="265"/>
        <end position="288"/>
    </location>
</feature>
<feature type="transmembrane region" description="Helical" evidence="5">
    <location>
        <begin position="442"/>
        <end position="458"/>
    </location>
</feature>
<sequence>MKEGCVSIMMQAIRRLLIGKPLHNNELGHQRLPKWKALSIFSSDALSSVAYGPEQIMLTLVAVPGLIAYGFMAPIALSILLLLAIVVLSYVQVAKANPGGGGSYAVSKKNLGELPALIAAGSVFADYILTAAVSVSAGTAAIISAFPFLAGHEVSLDLFVLFIVLMLVNLRGVRESSTAFVLPTYAFLLGIIGLVAFGVFKAFTQSSYLIHPDAFAAQPLNWMVIFLILRAFANGCSSMTGVEAIADSVPMFKRPEARNATITTYWMAGILCLMFTGITFLIMHYHLLPIPDITALSQLAEQVFGRNWFYFYIQVTTMLILYLAANTAYNGLPILLSIVAKDGYMPRYLATRGERLTYSNGIILLTIAAAGLIVIYHGQIDHLISLYAIGVFVSFTIAQTSMVVHWRREHGPGWKIRACLNGLGAFTTGLVVIIITVTKFVHGAWMILVFIPCMIYIFKKIRSHYDSIAKQLSVPPEFVIKEKANKAESKHIVIVPVSTPTRVVFNTLKYAKVIGDNVIAVHVANDEESERKVRAKWDQWDMSVELVVLRSPYRLLMNPLIEYIETIDNMKGTNDFITVIIPEFETKRWWHRLLHNQTGWVLHTSLILRKNVIVTTVPFHLKE</sequence>
<keyword evidence="3 5" id="KW-1133">Transmembrane helix</keyword>
<evidence type="ECO:0000256" key="5">
    <source>
        <dbReference type="SAM" id="Phobius"/>
    </source>
</evidence>
<dbReference type="InterPro" id="IPR002293">
    <property type="entry name" value="AA/rel_permease1"/>
</dbReference>
<comment type="subcellular location">
    <subcellularLocation>
        <location evidence="1">Membrane</location>
        <topology evidence="1">Multi-pass membrane protein</topology>
    </subcellularLocation>
</comment>
<dbReference type="PANTHER" id="PTHR47704:SF1">
    <property type="entry name" value="POTASSIUM TRANSPORTER KIMA"/>
    <property type="match status" value="1"/>
</dbReference>
<reference evidence="6" key="1">
    <citation type="submission" date="2019-08" db="EMBL/GenBank/DDBJ databases">
        <authorList>
            <person name="Kucharzyk K."/>
            <person name="Murdoch R.W."/>
            <person name="Higgins S."/>
            <person name="Loffler F."/>
        </authorList>
    </citation>
    <scope>NUCLEOTIDE SEQUENCE</scope>
</reference>
<evidence type="ECO:0000256" key="4">
    <source>
        <dbReference type="ARBA" id="ARBA00023136"/>
    </source>
</evidence>
<feature type="transmembrane region" description="Helical" evidence="5">
    <location>
        <begin position="114"/>
        <end position="143"/>
    </location>
</feature>
<dbReference type="GO" id="GO:0022857">
    <property type="term" value="F:transmembrane transporter activity"/>
    <property type="evidence" value="ECO:0007669"/>
    <property type="project" value="InterPro"/>
</dbReference>
<feature type="transmembrane region" description="Helical" evidence="5">
    <location>
        <begin position="308"/>
        <end position="336"/>
    </location>
</feature>
<accession>A0A644SVE0</accession>
<protein>
    <submittedName>
        <fullName evidence="6">Uncharacterized protein</fullName>
    </submittedName>
</protein>
<dbReference type="InterPro" id="IPR053153">
    <property type="entry name" value="APC_K+_Transporter"/>
</dbReference>
<feature type="transmembrane region" description="Helical" evidence="5">
    <location>
        <begin position="384"/>
        <end position="406"/>
    </location>
</feature>
<evidence type="ECO:0000256" key="3">
    <source>
        <dbReference type="ARBA" id="ARBA00022989"/>
    </source>
</evidence>
<dbReference type="GO" id="GO:0016020">
    <property type="term" value="C:membrane"/>
    <property type="evidence" value="ECO:0007669"/>
    <property type="project" value="UniProtKB-SubCell"/>
</dbReference>
<dbReference type="EMBL" id="VSSQ01000007">
    <property type="protein sequence ID" value="MPL58659.1"/>
    <property type="molecule type" value="Genomic_DNA"/>
</dbReference>
<dbReference type="Gene3D" id="1.20.1740.10">
    <property type="entry name" value="Amino acid/polyamine transporter I"/>
    <property type="match status" value="1"/>
</dbReference>
<keyword evidence="4 5" id="KW-0472">Membrane</keyword>
<dbReference type="AlphaFoldDB" id="A0A644SVE0"/>
<feature type="transmembrane region" description="Helical" evidence="5">
    <location>
        <begin position="220"/>
        <end position="245"/>
    </location>
</feature>
<proteinExistence type="predicted"/>
<feature type="transmembrane region" description="Helical" evidence="5">
    <location>
        <begin position="357"/>
        <end position="378"/>
    </location>
</feature>